<dbReference type="AlphaFoldDB" id="A0A5C3NM61"/>
<feature type="region of interest" description="Disordered" evidence="1">
    <location>
        <begin position="1"/>
        <end position="40"/>
    </location>
</feature>
<feature type="compositionally biased region" description="Basic and acidic residues" evidence="1">
    <location>
        <begin position="1"/>
        <end position="17"/>
    </location>
</feature>
<reference evidence="2 3" key="1">
    <citation type="journal article" date="2019" name="Nat. Ecol. Evol.">
        <title>Megaphylogeny resolves global patterns of mushroom evolution.</title>
        <authorList>
            <person name="Varga T."/>
            <person name="Krizsan K."/>
            <person name="Foldi C."/>
            <person name="Dima B."/>
            <person name="Sanchez-Garcia M."/>
            <person name="Sanchez-Ramirez S."/>
            <person name="Szollosi G.J."/>
            <person name="Szarkandi J.G."/>
            <person name="Papp V."/>
            <person name="Albert L."/>
            <person name="Andreopoulos W."/>
            <person name="Angelini C."/>
            <person name="Antonin V."/>
            <person name="Barry K.W."/>
            <person name="Bougher N.L."/>
            <person name="Buchanan P."/>
            <person name="Buyck B."/>
            <person name="Bense V."/>
            <person name="Catcheside P."/>
            <person name="Chovatia M."/>
            <person name="Cooper J."/>
            <person name="Damon W."/>
            <person name="Desjardin D."/>
            <person name="Finy P."/>
            <person name="Geml J."/>
            <person name="Haridas S."/>
            <person name="Hughes K."/>
            <person name="Justo A."/>
            <person name="Karasinski D."/>
            <person name="Kautmanova I."/>
            <person name="Kiss B."/>
            <person name="Kocsube S."/>
            <person name="Kotiranta H."/>
            <person name="LaButti K.M."/>
            <person name="Lechner B.E."/>
            <person name="Liimatainen K."/>
            <person name="Lipzen A."/>
            <person name="Lukacs Z."/>
            <person name="Mihaltcheva S."/>
            <person name="Morgado L.N."/>
            <person name="Niskanen T."/>
            <person name="Noordeloos M.E."/>
            <person name="Ohm R.A."/>
            <person name="Ortiz-Santana B."/>
            <person name="Ovrebo C."/>
            <person name="Racz N."/>
            <person name="Riley R."/>
            <person name="Savchenko A."/>
            <person name="Shiryaev A."/>
            <person name="Soop K."/>
            <person name="Spirin V."/>
            <person name="Szebenyi C."/>
            <person name="Tomsovsky M."/>
            <person name="Tulloss R.E."/>
            <person name="Uehling J."/>
            <person name="Grigoriev I.V."/>
            <person name="Vagvolgyi C."/>
            <person name="Papp T."/>
            <person name="Martin F.M."/>
            <person name="Miettinen O."/>
            <person name="Hibbett D.S."/>
            <person name="Nagy L.G."/>
        </authorList>
    </citation>
    <scope>NUCLEOTIDE SEQUENCE [LARGE SCALE GENOMIC DNA]</scope>
    <source>
        <strain evidence="2 3">OMC1185</strain>
    </source>
</reference>
<dbReference type="OrthoDB" id="2751504at2759"/>
<dbReference type="Proteomes" id="UP000305948">
    <property type="component" value="Unassembled WGS sequence"/>
</dbReference>
<dbReference type="EMBL" id="ML213503">
    <property type="protein sequence ID" value="TFK57248.1"/>
    <property type="molecule type" value="Genomic_DNA"/>
</dbReference>
<gene>
    <name evidence="2" type="ORF">OE88DRAFT_1650891</name>
</gene>
<proteinExistence type="predicted"/>
<accession>A0A5C3NM61</accession>
<name>A0A5C3NM61_9AGAM</name>
<evidence type="ECO:0000313" key="3">
    <source>
        <dbReference type="Proteomes" id="UP000305948"/>
    </source>
</evidence>
<feature type="compositionally biased region" description="Polar residues" evidence="1">
    <location>
        <begin position="19"/>
        <end position="31"/>
    </location>
</feature>
<evidence type="ECO:0000313" key="2">
    <source>
        <dbReference type="EMBL" id="TFK57248.1"/>
    </source>
</evidence>
<evidence type="ECO:0000256" key="1">
    <source>
        <dbReference type="SAM" id="MobiDB-lite"/>
    </source>
</evidence>
<keyword evidence="3" id="KW-1185">Reference proteome</keyword>
<organism evidence="2 3">
    <name type="scientific">Heliocybe sulcata</name>
    <dbReference type="NCBI Taxonomy" id="5364"/>
    <lineage>
        <taxon>Eukaryota</taxon>
        <taxon>Fungi</taxon>
        <taxon>Dikarya</taxon>
        <taxon>Basidiomycota</taxon>
        <taxon>Agaricomycotina</taxon>
        <taxon>Agaricomycetes</taxon>
        <taxon>Gloeophyllales</taxon>
        <taxon>Gloeophyllaceae</taxon>
        <taxon>Heliocybe</taxon>
    </lineage>
</organism>
<protein>
    <submittedName>
        <fullName evidence="2">Uncharacterized protein</fullName>
    </submittedName>
</protein>
<sequence length="74" mass="8024">MYNETLRRNRYSDREGSTAEANTLARSTSAPHPSPIVRGQSPLVLQPSMTVSRSSTHSSPAKGGRVLVEMLLKG</sequence>